<dbReference type="GO" id="GO:0001837">
    <property type="term" value="P:epithelial to mesenchymal transition"/>
    <property type="evidence" value="ECO:0007669"/>
    <property type="project" value="TreeGrafter"/>
</dbReference>
<dbReference type="AlphaFoldDB" id="A0A6G1QIA2"/>
<feature type="domain" description="AKNA" evidence="3">
    <location>
        <begin position="481"/>
        <end position="537"/>
    </location>
</feature>
<feature type="compositionally biased region" description="Polar residues" evidence="2">
    <location>
        <begin position="650"/>
        <end position="661"/>
    </location>
</feature>
<evidence type="ECO:0000256" key="1">
    <source>
        <dbReference type="SAM" id="Coils"/>
    </source>
</evidence>
<feature type="region of interest" description="Disordered" evidence="2">
    <location>
        <begin position="365"/>
        <end position="390"/>
    </location>
</feature>
<protein>
    <submittedName>
        <fullName evidence="4">AT-hook-containing transcription factor</fullName>
    </submittedName>
</protein>
<evidence type="ECO:0000313" key="4">
    <source>
        <dbReference type="EMBL" id="KAF3702282.1"/>
    </source>
</evidence>
<dbReference type="PANTHER" id="PTHR21510">
    <property type="entry name" value="AKNA DOMAIN-CONTAINING PROTEIN"/>
    <property type="match status" value="1"/>
</dbReference>
<feature type="compositionally biased region" description="Basic and acidic residues" evidence="2">
    <location>
        <begin position="662"/>
        <end position="691"/>
    </location>
</feature>
<keyword evidence="1" id="KW-0175">Coiled coil</keyword>
<dbReference type="GO" id="GO:0021849">
    <property type="term" value="P:neuroblast division in subventricular zone"/>
    <property type="evidence" value="ECO:0007669"/>
    <property type="project" value="TreeGrafter"/>
</dbReference>
<organism evidence="4 5">
    <name type="scientific">Channa argus</name>
    <name type="common">Northern snakehead</name>
    <name type="synonym">Ophicephalus argus</name>
    <dbReference type="NCBI Taxonomy" id="215402"/>
    <lineage>
        <taxon>Eukaryota</taxon>
        <taxon>Metazoa</taxon>
        <taxon>Chordata</taxon>
        <taxon>Craniata</taxon>
        <taxon>Vertebrata</taxon>
        <taxon>Euteleostomi</taxon>
        <taxon>Actinopterygii</taxon>
        <taxon>Neopterygii</taxon>
        <taxon>Teleostei</taxon>
        <taxon>Neoteleostei</taxon>
        <taxon>Acanthomorphata</taxon>
        <taxon>Anabantaria</taxon>
        <taxon>Anabantiformes</taxon>
        <taxon>Channoidei</taxon>
        <taxon>Channidae</taxon>
        <taxon>Channa</taxon>
    </lineage>
</organism>
<dbReference type="GO" id="GO:0005813">
    <property type="term" value="C:centrosome"/>
    <property type="evidence" value="ECO:0007669"/>
    <property type="project" value="TreeGrafter"/>
</dbReference>
<sequence>MTLACATDNQVTTPPAKSVPDSPGLIISFTDIGTIRFRWINESLQHSSVISEDVWEDESVEQAEKGDGFVSQMDDNGIIGLSEPLENVELGKACGDADADCNPCWFHTLLTPEEADPSGYEKELLCSLSKHLFDTEFPGEDVQILSTCDITGSLKTWTGDEQVKSSKDEQNGDEQGMSSGSRRQKKKHTSISGEREAMNRMTESYINKGENKKISSTQSCGCHTPAVEPAGVSSHHCLLSESVTAPTLPHLLHFSAEEIAAAPGIEFETFPDMGFTESLPESLSSKMSIKSSPHSPNSERDEQKGLQAAAIIPKQVRGKTPVLKSGPDRPTKTPSDGTKAAEMNESRKVPMSYRTPDFSKVEPRVRFPKSGYKPPKSRLSVKSEFQSSGPPTLFKSPVDIVKDVLMDTTDAPPAPSTCNIPSTSAPSLTLPEDFRSWQQATTLLEQLQEDYNRLLTKYAEAENTIDRLRLEAKLAKGLDSLERGYLLARDEHRRLQQQQATKISKFDPERELEGLIFQCGLYVDEIKEQVEEMQQEQPICEAPPSPPSYPMLSSLSSEGGKGLMHPQTPPVPLLVDPGRPAKLNVSSTDEEINQKEEEADDEETMKAFYLKTLTGKHRYVEQDFATIMDDYQSFKELPKIVNHSLREGNLRSTDLGSNMQPENERQDAHSQGRGNLEFKESLSQRKVKSDNQDLSPYRTEQQTSRFTPPSGRAATQSTTLPVHPPSSCKRLAVGFSHSSSLSSLGESTALERKNSKLQTESSRVLSQCWISQTDESKASSLTSGLESDTTHSSSEDGQIDQNAESINSVHSTHPCSSPTVQYHHGDPLRALGLGQVVNHNDAMQLLQEEVRTLKEKLESLRNKNPLNFVRSSPSTQDKYTLQYSSTPHISFLKYTRVCVAGQHRAVSIQVSETGNEPDRSCQAPLCSQRSSHQRGQTQYCFGDLDPPIHPSWDPAESPDRLVKNRFVAAAAPPVLLKCMPMCPPPFLNSSGMSSRVRSGGEVKGKTRWSMSADKQHPLDSSLNRAIRAAQQMKHTSGHMARSLSSGLQYQEVLTQFCNY</sequence>
<evidence type="ECO:0000259" key="3">
    <source>
        <dbReference type="Pfam" id="PF12443"/>
    </source>
</evidence>
<proteinExistence type="predicted"/>
<reference evidence="4 5" key="1">
    <citation type="submission" date="2019-02" db="EMBL/GenBank/DDBJ databases">
        <title>Opniocepnalus argus genome.</title>
        <authorList>
            <person name="Zhou C."/>
            <person name="Xiao S."/>
        </authorList>
    </citation>
    <scope>NUCLEOTIDE SEQUENCE [LARGE SCALE GENOMIC DNA]</scope>
    <source>
        <strain evidence="4">OARG1902GOOAL</strain>
        <tissue evidence="4">Muscle</tissue>
    </source>
</reference>
<feature type="region of interest" description="Disordered" evidence="2">
    <location>
        <begin position="779"/>
        <end position="798"/>
    </location>
</feature>
<feature type="region of interest" description="Disordered" evidence="2">
    <location>
        <begin position="159"/>
        <end position="198"/>
    </location>
</feature>
<dbReference type="GO" id="GO:0060234">
    <property type="term" value="P:neuroblast delamination"/>
    <property type="evidence" value="ECO:0007669"/>
    <property type="project" value="TreeGrafter"/>
</dbReference>
<feature type="compositionally biased region" description="Low complexity" evidence="2">
    <location>
        <begin position="282"/>
        <end position="296"/>
    </location>
</feature>
<accession>A0A6G1QIA2</accession>
<keyword evidence="5" id="KW-1185">Reference proteome</keyword>
<gene>
    <name evidence="4" type="ORF">EXN66_Car017970</name>
</gene>
<dbReference type="Pfam" id="PF12443">
    <property type="entry name" value="AKNA"/>
    <property type="match status" value="1"/>
</dbReference>
<dbReference type="EMBL" id="CM015728">
    <property type="protein sequence ID" value="KAF3702282.1"/>
    <property type="molecule type" value="Genomic_DNA"/>
</dbReference>
<dbReference type="InterPro" id="IPR022150">
    <property type="entry name" value="AKNA_dom"/>
</dbReference>
<dbReference type="InterPro" id="IPR052655">
    <property type="entry name" value="AKNA_Centrosome-Trans_reg"/>
</dbReference>
<dbReference type="PANTHER" id="PTHR21510:SF15">
    <property type="entry name" value="MICROTUBULE ORGANIZATION PROTEIN AKNA"/>
    <property type="match status" value="1"/>
</dbReference>
<reference evidence="5" key="2">
    <citation type="submission" date="2019-02" db="EMBL/GenBank/DDBJ databases">
        <title>Opniocepnalus argus Var Kimnra genome.</title>
        <authorList>
            <person name="Zhou C."/>
            <person name="Xiao S."/>
        </authorList>
    </citation>
    <scope>NUCLEOTIDE SEQUENCE [LARGE SCALE GENOMIC DNA]</scope>
</reference>
<evidence type="ECO:0000256" key="2">
    <source>
        <dbReference type="SAM" id="MobiDB-lite"/>
    </source>
</evidence>
<feature type="region of interest" description="Disordered" evidence="2">
    <location>
        <begin position="276"/>
        <end position="347"/>
    </location>
</feature>
<feature type="region of interest" description="Disordered" evidence="2">
    <location>
        <begin position="650"/>
        <end position="726"/>
    </location>
</feature>
<dbReference type="Proteomes" id="UP000503349">
    <property type="component" value="Chromosome 17"/>
</dbReference>
<name>A0A6G1QIA2_CHAAH</name>
<feature type="region of interest" description="Disordered" evidence="2">
    <location>
        <begin position="992"/>
        <end position="1018"/>
    </location>
</feature>
<feature type="compositionally biased region" description="Polar residues" evidence="2">
    <location>
        <begin position="692"/>
        <end position="720"/>
    </location>
</feature>
<feature type="compositionally biased region" description="Basic and acidic residues" evidence="2">
    <location>
        <begin position="161"/>
        <end position="170"/>
    </location>
</feature>
<feature type="coiled-coil region" evidence="1">
    <location>
        <begin position="836"/>
        <end position="863"/>
    </location>
</feature>
<evidence type="ECO:0000313" key="5">
    <source>
        <dbReference type="Proteomes" id="UP000503349"/>
    </source>
</evidence>
<feature type="coiled-coil region" evidence="1">
    <location>
        <begin position="444"/>
        <end position="498"/>
    </location>
</feature>